<feature type="domain" description="Mechanosensitive ion channel MscS C-terminal" evidence="9">
    <location>
        <begin position="179"/>
        <end position="260"/>
    </location>
</feature>
<gene>
    <name evidence="10" type="ORF">H9729_03065</name>
</gene>
<comment type="similarity">
    <text evidence="2">Belongs to the MscS (TC 1.A.23) family.</text>
</comment>
<dbReference type="SUPFAM" id="SSF50182">
    <property type="entry name" value="Sm-like ribonucleoproteins"/>
    <property type="match status" value="1"/>
</dbReference>
<evidence type="ECO:0000256" key="1">
    <source>
        <dbReference type="ARBA" id="ARBA00004651"/>
    </source>
</evidence>
<dbReference type="PANTHER" id="PTHR30221">
    <property type="entry name" value="SMALL-CONDUCTANCE MECHANOSENSITIVE CHANNEL"/>
    <property type="match status" value="1"/>
</dbReference>
<evidence type="ECO:0000313" key="10">
    <source>
        <dbReference type="EMBL" id="HIY96647.1"/>
    </source>
</evidence>
<dbReference type="EMBL" id="DXCQ01000028">
    <property type="protein sequence ID" value="HIY96647.1"/>
    <property type="molecule type" value="Genomic_DNA"/>
</dbReference>
<protein>
    <submittedName>
        <fullName evidence="10">Mechanosensitive ion channel family protein</fullName>
    </submittedName>
</protein>
<name>A0A9D2CSF3_9FIRM</name>
<dbReference type="Pfam" id="PF00924">
    <property type="entry name" value="MS_channel_2nd"/>
    <property type="match status" value="1"/>
</dbReference>
<dbReference type="Gene3D" id="1.10.287.1260">
    <property type="match status" value="1"/>
</dbReference>
<keyword evidence="6 7" id="KW-0472">Membrane</keyword>
<reference evidence="10" key="1">
    <citation type="journal article" date="2021" name="PeerJ">
        <title>Extensive microbial diversity within the chicken gut microbiome revealed by metagenomics and culture.</title>
        <authorList>
            <person name="Gilroy R."/>
            <person name="Ravi A."/>
            <person name="Getino M."/>
            <person name="Pursley I."/>
            <person name="Horton D.L."/>
            <person name="Alikhan N.F."/>
            <person name="Baker D."/>
            <person name="Gharbi K."/>
            <person name="Hall N."/>
            <person name="Watson M."/>
            <person name="Adriaenssens E.M."/>
            <person name="Foster-Nyarko E."/>
            <person name="Jarju S."/>
            <person name="Secka A."/>
            <person name="Antonio M."/>
            <person name="Oren A."/>
            <person name="Chaudhuri R.R."/>
            <person name="La Ragione R."/>
            <person name="Hildebrand F."/>
            <person name="Pallen M.J."/>
        </authorList>
    </citation>
    <scope>NUCLEOTIDE SEQUENCE</scope>
    <source>
        <strain evidence="10">1345</strain>
    </source>
</reference>
<keyword evidence="4 7" id="KW-0812">Transmembrane</keyword>
<keyword evidence="5 7" id="KW-1133">Transmembrane helix</keyword>
<keyword evidence="3" id="KW-1003">Cell membrane</keyword>
<feature type="transmembrane region" description="Helical" evidence="7">
    <location>
        <begin position="86"/>
        <end position="104"/>
    </location>
</feature>
<feature type="transmembrane region" description="Helical" evidence="7">
    <location>
        <begin position="20"/>
        <end position="40"/>
    </location>
</feature>
<dbReference type="Pfam" id="PF21082">
    <property type="entry name" value="MS_channel_3rd"/>
    <property type="match status" value="1"/>
</dbReference>
<feature type="transmembrane region" description="Helical" evidence="7">
    <location>
        <begin position="61"/>
        <end position="80"/>
    </location>
</feature>
<dbReference type="GO" id="GO:0005886">
    <property type="term" value="C:plasma membrane"/>
    <property type="evidence" value="ECO:0007669"/>
    <property type="project" value="UniProtKB-SubCell"/>
</dbReference>
<dbReference type="InterPro" id="IPR011066">
    <property type="entry name" value="MscS_channel_C_sf"/>
</dbReference>
<organism evidence="10 11">
    <name type="scientific">Candidatus Borkfalkia excrementigallinarum</name>
    <dbReference type="NCBI Taxonomy" id="2838506"/>
    <lineage>
        <taxon>Bacteria</taxon>
        <taxon>Bacillati</taxon>
        <taxon>Bacillota</taxon>
        <taxon>Clostridia</taxon>
        <taxon>Christensenellales</taxon>
        <taxon>Christensenellaceae</taxon>
        <taxon>Candidatus Borkfalkia</taxon>
    </lineage>
</organism>
<evidence type="ECO:0000256" key="4">
    <source>
        <dbReference type="ARBA" id="ARBA00022692"/>
    </source>
</evidence>
<dbReference type="Gene3D" id="3.30.70.100">
    <property type="match status" value="1"/>
</dbReference>
<evidence type="ECO:0000256" key="7">
    <source>
        <dbReference type="SAM" id="Phobius"/>
    </source>
</evidence>
<dbReference type="AlphaFoldDB" id="A0A9D2CSF3"/>
<dbReference type="SUPFAM" id="SSF82689">
    <property type="entry name" value="Mechanosensitive channel protein MscS (YggB), C-terminal domain"/>
    <property type="match status" value="1"/>
</dbReference>
<dbReference type="InterPro" id="IPR010920">
    <property type="entry name" value="LSM_dom_sf"/>
</dbReference>
<comment type="caution">
    <text evidence="10">The sequence shown here is derived from an EMBL/GenBank/DDBJ whole genome shotgun (WGS) entry which is preliminary data.</text>
</comment>
<evidence type="ECO:0000259" key="8">
    <source>
        <dbReference type="Pfam" id="PF00924"/>
    </source>
</evidence>
<accession>A0A9D2CSF3</accession>
<dbReference type="InterPro" id="IPR006685">
    <property type="entry name" value="MscS_channel_2nd"/>
</dbReference>
<dbReference type="Gene3D" id="2.30.30.60">
    <property type="match status" value="1"/>
</dbReference>
<dbReference type="Proteomes" id="UP000886750">
    <property type="component" value="Unassembled WGS sequence"/>
</dbReference>
<evidence type="ECO:0000256" key="2">
    <source>
        <dbReference type="ARBA" id="ARBA00008017"/>
    </source>
</evidence>
<evidence type="ECO:0000259" key="9">
    <source>
        <dbReference type="Pfam" id="PF21082"/>
    </source>
</evidence>
<reference evidence="10" key="2">
    <citation type="submission" date="2021-04" db="EMBL/GenBank/DDBJ databases">
        <authorList>
            <person name="Gilroy R."/>
        </authorList>
    </citation>
    <scope>NUCLEOTIDE SEQUENCE</scope>
    <source>
        <strain evidence="10">1345</strain>
    </source>
</reference>
<proteinExistence type="inferred from homology"/>
<dbReference type="InterPro" id="IPR045275">
    <property type="entry name" value="MscS_archaea/bacteria_type"/>
</dbReference>
<feature type="domain" description="Mechanosensitive ion channel MscS" evidence="8">
    <location>
        <begin position="106"/>
        <end position="171"/>
    </location>
</feature>
<evidence type="ECO:0000256" key="3">
    <source>
        <dbReference type="ARBA" id="ARBA00022475"/>
    </source>
</evidence>
<dbReference type="InterPro" id="IPR049278">
    <property type="entry name" value="MS_channel_C"/>
</dbReference>
<dbReference type="SUPFAM" id="SSF82861">
    <property type="entry name" value="Mechanosensitive channel protein MscS (YggB), transmembrane region"/>
    <property type="match status" value="1"/>
</dbReference>
<evidence type="ECO:0000256" key="6">
    <source>
        <dbReference type="ARBA" id="ARBA00023136"/>
    </source>
</evidence>
<dbReference type="GO" id="GO:0008381">
    <property type="term" value="F:mechanosensitive monoatomic ion channel activity"/>
    <property type="evidence" value="ECO:0007669"/>
    <property type="project" value="InterPro"/>
</dbReference>
<dbReference type="InterPro" id="IPR011014">
    <property type="entry name" value="MscS_channel_TM-2"/>
</dbReference>
<evidence type="ECO:0000313" key="11">
    <source>
        <dbReference type="Proteomes" id="UP000886750"/>
    </source>
</evidence>
<sequence length="294" mass="32963">MDEFLKTLQEIGRDFVENAGLTIARTLAFLVLGLVVIKIVQTITRSSTLKSSKLDRSASTFIYSVVTVVLYIALIVVLISSLGFSTAGIIAAFSAVALAIALALKDSLASLANGVIIIFTKPFKKGDYVQIGEHDGLIQDIRLFNTKILTYDNEEIIIPNKDILNEEIVNYFSMPLRRVVIEVPIPYDISVEQIKNIILQSIMSYKYTVKTPAPSVVIDKFDDHVLRFNARAWVPTENYWDALYDLREIVYDVLKENGVEKPTNRLKVSLSSEDKNVLCKYSEESTVGSDRRES</sequence>
<evidence type="ECO:0000256" key="5">
    <source>
        <dbReference type="ARBA" id="ARBA00022989"/>
    </source>
</evidence>
<comment type="subcellular location">
    <subcellularLocation>
        <location evidence="1">Cell membrane</location>
        <topology evidence="1">Multi-pass membrane protein</topology>
    </subcellularLocation>
</comment>
<dbReference type="InterPro" id="IPR023408">
    <property type="entry name" value="MscS_beta-dom_sf"/>
</dbReference>
<dbReference type="PANTHER" id="PTHR30221:SF1">
    <property type="entry name" value="SMALL-CONDUCTANCE MECHANOSENSITIVE CHANNEL"/>
    <property type="match status" value="1"/>
</dbReference>